<evidence type="ECO:0000313" key="3">
    <source>
        <dbReference type="Proteomes" id="UP000739565"/>
    </source>
</evidence>
<protein>
    <submittedName>
        <fullName evidence="2">Uncharacterized protein</fullName>
    </submittedName>
</protein>
<dbReference type="AlphaFoldDB" id="A0A953T566"/>
<comment type="caution">
    <text evidence="2">The sequence shown here is derived from an EMBL/GenBank/DDBJ whole genome shotgun (WGS) entry which is preliminary data.</text>
</comment>
<gene>
    <name evidence="2" type="ORF">KZZ10_11600</name>
</gene>
<evidence type="ECO:0000256" key="1">
    <source>
        <dbReference type="SAM" id="Phobius"/>
    </source>
</evidence>
<keyword evidence="3" id="KW-1185">Reference proteome</keyword>
<reference evidence="2" key="1">
    <citation type="submission" date="2021-07" db="EMBL/GenBank/DDBJ databases">
        <title>New genus and species of the family Alcaligenaceae.</title>
        <authorList>
            <person name="Hahn M.W."/>
        </authorList>
    </citation>
    <scope>NUCLEOTIDE SEQUENCE</scope>
    <source>
        <strain evidence="2">LF4-65</strain>
    </source>
</reference>
<proteinExistence type="predicted"/>
<organism evidence="2 3">
    <name type="scientific">Zwartia hollandica</name>
    <dbReference type="NCBI Taxonomy" id="324606"/>
    <lineage>
        <taxon>Bacteria</taxon>
        <taxon>Pseudomonadati</taxon>
        <taxon>Pseudomonadota</taxon>
        <taxon>Betaproteobacteria</taxon>
        <taxon>Burkholderiales</taxon>
        <taxon>Alcaligenaceae</taxon>
        <taxon>Zwartia</taxon>
    </lineage>
</organism>
<keyword evidence="1" id="KW-1133">Transmembrane helix</keyword>
<dbReference type="RefSeq" id="WP_259661698.1">
    <property type="nucleotide sequence ID" value="NZ_JAHXRI010000010.1"/>
</dbReference>
<name>A0A953T566_9BURK</name>
<dbReference type="EMBL" id="JAHXRI010000010">
    <property type="protein sequence ID" value="MBZ1351291.1"/>
    <property type="molecule type" value="Genomic_DNA"/>
</dbReference>
<keyword evidence="1" id="KW-0472">Membrane</keyword>
<sequence>MRSFSINARLTRLEAIVPTLATREDLARLDGRLTERMTNLEGKLTTLVHQELKAMSWRLITWNTGVLVASFAGVFFIARHVN</sequence>
<dbReference type="Proteomes" id="UP000739565">
    <property type="component" value="Unassembled WGS sequence"/>
</dbReference>
<feature type="transmembrane region" description="Helical" evidence="1">
    <location>
        <begin position="59"/>
        <end position="78"/>
    </location>
</feature>
<accession>A0A953T566</accession>
<evidence type="ECO:0000313" key="2">
    <source>
        <dbReference type="EMBL" id="MBZ1351291.1"/>
    </source>
</evidence>
<keyword evidence="1" id="KW-0812">Transmembrane</keyword>